<reference evidence="2" key="2">
    <citation type="submission" date="2022-12" db="EMBL/GenBank/DDBJ databases">
        <authorList>
            <person name="Dechsakulwatana C."/>
            <person name="Rungsihiranrut A."/>
            <person name="Muangchinda C."/>
            <person name="Ningthoujam R."/>
            <person name="Klankeo P."/>
            <person name="Pinyakong O."/>
        </authorList>
    </citation>
    <scope>NUCLEOTIDE SEQUENCE</scope>
    <source>
        <strain evidence="2">TL01-2</strain>
    </source>
</reference>
<evidence type="ECO:0000256" key="1">
    <source>
        <dbReference type="SAM" id="SignalP"/>
    </source>
</evidence>
<gene>
    <name evidence="2" type="ORF">O0Q50_23480</name>
</gene>
<sequence length="140" mass="16306">MKKLLLLLLCAVVTLSGCSTFSEETVKKTIEQEINSFYDNLLMEDIDAVMKQISTDSEQYYDLYDQYRDTFQKFNYSYQLKEISYDEVSKDVVVASVSLTVSGVNQSQEYDSYNVMQTFTFKSVSNNKWKITAIDDKYDF</sequence>
<dbReference type="AlphaFoldDB" id="A0AAX6NER4"/>
<dbReference type="InterPro" id="IPR032710">
    <property type="entry name" value="NTF2-like_dom_sf"/>
</dbReference>
<comment type="caution">
    <text evidence="2">The sequence shown here is derived from an EMBL/GenBank/DDBJ whole genome shotgun (WGS) entry which is preliminary data.</text>
</comment>
<name>A0AAX6NER4_PRIAR</name>
<organism evidence="2 3">
    <name type="scientific">Priestia aryabhattai</name>
    <name type="common">Bacillus aryabhattai</name>
    <dbReference type="NCBI Taxonomy" id="412384"/>
    <lineage>
        <taxon>Bacteria</taxon>
        <taxon>Bacillati</taxon>
        <taxon>Bacillota</taxon>
        <taxon>Bacilli</taxon>
        <taxon>Bacillales</taxon>
        <taxon>Bacillaceae</taxon>
        <taxon>Priestia</taxon>
    </lineage>
</organism>
<feature type="chain" id="PRO_5043904235" description="DUF4878 domain-containing protein" evidence="1">
    <location>
        <begin position="22"/>
        <end position="140"/>
    </location>
</feature>
<dbReference type="Proteomes" id="UP001269400">
    <property type="component" value="Unassembled WGS sequence"/>
</dbReference>
<protein>
    <recommendedName>
        <fullName evidence="4">DUF4878 domain-containing protein</fullName>
    </recommendedName>
</protein>
<dbReference type="SUPFAM" id="SSF54427">
    <property type="entry name" value="NTF2-like"/>
    <property type="match status" value="1"/>
</dbReference>
<evidence type="ECO:0000313" key="2">
    <source>
        <dbReference type="EMBL" id="MDU9694150.1"/>
    </source>
</evidence>
<keyword evidence="1" id="KW-0732">Signal</keyword>
<dbReference type="PROSITE" id="PS51257">
    <property type="entry name" value="PROKAR_LIPOPROTEIN"/>
    <property type="match status" value="1"/>
</dbReference>
<dbReference type="RefSeq" id="WP_316911363.1">
    <property type="nucleotide sequence ID" value="NZ_JAPTGD010000002.1"/>
</dbReference>
<feature type="signal peptide" evidence="1">
    <location>
        <begin position="1"/>
        <end position="21"/>
    </location>
</feature>
<dbReference type="Gene3D" id="3.10.450.50">
    <property type="match status" value="1"/>
</dbReference>
<dbReference type="EMBL" id="JAPTGD010000002">
    <property type="protein sequence ID" value="MDU9694150.1"/>
    <property type="molecule type" value="Genomic_DNA"/>
</dbReference>
<accession>A0AAX6NER4</accession>
<reference evidence="2" key="1">
    <citation type="journal article" date="2022" name="J Environ Chem Eng">
        <title>Biodegradation of petroleum oil using a constructed nonpathogenic and heavy metal-tolerant bacterial consortium isolated from marine sponges.</title>
        <authorList>
            <person name="Dechsakulwatana C."/>
            <person name="Rungsihiranrut A."/>
            <person name="Muangchinda C."/>
            <person name="Ningthoujam R."/>
            <person name="Klankeo P."/>
            <person name="Pinyakong O."/>
        </authorList>
    </citation>
    <scope>NUCLEOTIDE SEQUENCE</scope>
    <source>
        <strain evidence="2">TL01-2</strain>
    </source>
</reference>
<proteinExistence type="predicted"/>
<evidence type="ECO:0008006" key="4">
    <source>
        <dbReference type="Google" id="ProtNLM"/>
    </source>
</evidence>
<evidence type="ECO:0000313" key="3">
    <source>
        <dbReference type="Proteomes" id="UP001269400"/>
    </source>
</evidence>